<gene>
    <name evidence="1" type="ORF">CKO42_18260</name>
</gene>
<reference evidence="1 2" key="1">
    <citation type="journal article" date="2020" name="Microorganisms">
        <title>Osmotic Adaptation and Compatible Solute Biosynthesis of Phototrophic Bacteria as Revealed from Genome Analyses.</title>
        <authorList>
            <person name="Imhoff J.F."/>
            <person name="Rahn T."/>
            <person name="Kunzel S."/>
            <person name="Keller A."/>
            <person name="Neulinger S.C."/>
        </authorList>
    </citation>
    <scope>NUCLEOTIDE SEQUENCE [LARGE SCALE GENOMIC DNA]</scope>
    <source>
        <strain evidence="1 2">DSM 25653</strain>
    </source>
</reference>
<dbReference type="AlphaFoldDB" id="A0A9X0WBG0"/>
<organism evidence="1 2">
    <name type="scientific">Lamprobacter modestohalophilus</name>
    <dbReference type="NCBI Taxonomy" id="1064514"/>
    <lineage>
        <taxon>Bacteria</taxon>
        <taxon>Pseudomonadati</taxon>
        <taxon>Pseudomonadota</taxon>
        <taxon>Gammaproteobacteria</taxon>
        <taxon>Chromatiales</taxon>
        <taxon>Chromatiaceae</taxon>
        <taxon>Lamprobacter</taxon>
    </lineage>
</organism>
<proteinExistence type="predicted"/>
<dbReference type="Proteomes" id="UP001138768">
    <property type="component" value="Unassembled WGS sequence"/>
</dbReference>
<evidence type="ECO:0000313" key="2">
    <source>
        <dbReference type="Proteomes" id="UP001138768"/>
    </source>
</evidence>
<comment type="caution">
    <text evidence="1">The sequence shown here is derived from an EMBL/GenBank/DDBJ whole genome shotgun (WGS) entry which is preliminary data.</text>
</comment>
<sequence length="301" mass="33970">MLDLSGLQQYLPVSHLDSETIGWIDGLADKSPHYWVPSQITLLEPPAAQAAPYVDPLTAMIVLFRAQGETFEAASARAEAEYAALRPSLPLIERVRFFGICDPDTPECMPLPRLLEHLQHRRLISEPLSAFLARVLDALACAALFRNPERPDAPWTLATRPDQPPAKAMISFIPGPPWRCDMDTPEGMAAFAEWHQHLRPIVGRLEQTLGKTLYEFRDFDDEFADDYGHRFLELYCCCRSHPEAAFVQFLLEASGAEDLGTLKAALIDPENYRHPFEMNYNSCDDFTTRALKFNYPQADAC</sequence>
<evidence type="ECO:0000313" key="1">
    <source>
        <dbReference type="EMBL" id="MBK1620347.1"/>
    </source>
</evidence>
<accession>A0A9X0WBG0</accession>
<keyword evidence="2" id="KW-1185">Reference proteome</keyword>
<name>A0A9X0WBG0_9GAMM</name>
<dbReference type="RefSeq" id="WP_200247169.1">
    <property type="nucleotide sequence ID" value="NZ_NRRY01000037.1"/>
</dbReference>
<protein>
    <submittedName>
        <fullName evidence="1">Uncharacterized protein</fullName>
    </submittedName>
</protein>
<dbReference type="EMBL" id="NRRY01000037">
    <property type="protein sequence ID" value="MBK1620347.1"/>
    <property type="molecule type" value="Genomic_DNA"/>
</dbReference>